<evidence type="ECO:0000256" key="6">
    <source>
        <dbReference type="SAM" id="Coils"/>
    </source>
</evidence>
<feature type="compositionally biased region" description="Polar residues" evidence="7">
    <location>
        <begin position="286"/>
        <end position="302"/>
    </location>
</feature>
<dbReference type="SUPFAM" id="SSF46565">
    <property type="entry name" value="Chaperone J-domain"/>
    <property type="match status" value="1"/>
</dbReference>
<feature type="compositionally biased region" description="Basic and acidic residues" evidence="7">
    <location>
        <begin position="129"/>
        <end position="140"/>
    </location>
</feature>
<dbReference type="InterPro" id="IPR001623">
    <property type="entry name" value="DnaJ_domain"/>
</dbReference>
<dbReference type="PROSITE" id="PS50076">
    <property type="entry name" value="DNAJ_2"/>
    <property type="match status" value="1"/>
</dbReference>
<dbReference type="EMBL" id="KL198005">
    <property type="protein sequence ID" value="KDQ32124.1"/>
    <property type="molecule type" value="Genomic_DNA"/>
</dbReference>
<dbReference type="Gene3D" id="1.10.287.110">
    <property type="entry name" value="DnaJ domain"/>
    <property type="match status" value="1"/>
</dbReference>
<feature type="region of interest" description="Disordered" evidence="7">
    <location>
        <begin position="269"/>
        <end position="315"/>
    </location>
</feature>
<dbReference type="HOGENOM" id="CLU_045732_0_1_1"/>
<dbReference type="InterPro" id="IPR036869">
    <property type="entry name" value="J_dom_sf"/>
</dbReference>
<evidence type="ECO:0000313" key="10">
    <source>
        <dbReference type="Proteomes" id="UP000027073"/>
    </source>
</evidence>
<dbReference type="FunCoup" id="A0A067NW21">
    <property type="interactions" value="385"/>
</dbReference>
<sequence>MSTDEEVDPYELIGIKLEATDQEIKTAYRQKSLKVHPDRNPNNPDAARKFHELNQAYELLLDPLRRLALDAKLRLKLARKERFKAYDSKRKNLVEELEERERAFKKARVEKQQEEIKVWHETEKIKEEGRKMREERERALRPTPVVASPEPEPEPELPTLGDFDTTVRIKFSIAARPDLTTTASLVSLLSPFGAIDDSSVVLSIKPPKKAPTKPPKYGTALVPFKRIGDAFAAVCASGKVERGLKGVDIRWVDEKEPPILVWLKKMGKLGSEPTSSSGDEVKATLPQHQSKADPSTFASSFPDSLPDVAAPKLPSVSGLGYEEMTLMRLRQAERDRLEREIREQEAAD</sequence>
<name>A0A067NW21_PLEO1</name>
<evidence type="ECO:0000256" key="4">
    <source>
        <dbReference type="ARBA" id="ARBA00023186"/>
    </source>
</evidence>
<evidence type="ECO:0000256" key="1">
    <source>
        <dbReference type="ARBA" id="ARBA00004123"/>
    </source>
</evidence>
<evidence type="ECO:0000313" key="9">
    <source>
        <dbReference type="EMBL" id="KDQ32124.1"/>
    </source>
</evidence>
<dbReference type="GO" id="GO:0000390">
    <property type="term" value="P:spliceosomal complex disassembly"/>
    <property type="evidence" value="ECO:0007669"/>
    <property type="project" value="TreeGrafter"/>
</dbReference>
<evidence type="ECO:0000256" key="5">
    <source>
        <dbReference type="ARBA" id="ARBA00023242"/>
    </source>
</evidence>
<keyword evidence="6" id="KW-0175">Coiled coil</keyword>
<dbReference type="CDD" id="cd06257">
    <property type="entry name" value="DnaJ"/>
    <property type="match status" value="1"/>
</dbReference>
<feature type="domain" description="J" evidence="8">
    <location>
        <begin position="8"/>
        <end position="73"/>
    </location>
</feature>
<dbReference type="Proteomes" id="UP000027073">
    <property type="component" value="Unassembled WGS sequence"/>
</dbReference>
<dbReference type="PRINTS" id="PR00625">
    <property type="entry name" value="JDOMAIN"/>
</dbReference>
<evidence type="ECO:0000259" key="8">
    <source>
        <dbReference type="PROSITE" id="PS50076"/>
    </source>
</evidence>
<dbReference type="PANTHER" id="PTHR44313">
    <property type="entry name" value="DNAJ HOMOLOG SUBFAMILY C MEMBER 17"/>
    <property type="match status" value="1"/>
</dbReference>
<dbReference type="AlphaFoldDB" id="A0A067NW21"/>
<dbReference type="SMART" id="SM00271">
    <property type="entry name" value="DnaJ"/>
    <property type="match status" value="1"/>
</dbReference>
<comment type="subcellular location">
    <subcellularLocation>
        <location evidence="2">Cytoplasm</location>
    </subcellularLocation>
    <subcellularLocation>
        <location evidence="1">Nucleus</location>
    </subcellularLocation>
</comment>
<gene>
    <name evidence="9" type="ORF">PLEOSDRAFT_1074479</name>
</gene>
<dbReference type="PANTHER" id="PTHR44313:SF1">
    <property type="entry name" value="DNAJ HOMOLOG SUBFAMILY C MEMBER 17"/>
    <property type="match status" value="1"/>
</dbReference>
<dbReference type="VEuPathDB" id="FungiDB:PLEOSDRAFT_1074479"/>
<dbReference type="InterPro" id="IPR052094">
    <property type="entry name" value="Pre-mRNA-splicing_ERAD"/>
</dbReference>
<keyword evidence="3" id="KW-0963">Cytoplasm</keyword>
<evidence type="ECO:0000256" key="7">
    <source>
        <dbReference type="SAM" id="MobiDB-lite"/>
    </source>
</evidence>
<dbReference type="InParanoid" id="A0A067NW21"/>
<evidence type="ECO:0000256" key="3">
    <source>
        <dbReference type="ARBA" id="ARBA00022490"/>
    </source>
</evidence>
<dbReference type="Pfam" id="PF00226">
    <property type="entry name" value="DnaJ"/>
    <property type="match status" value="1"/>
</dbReference>
<proteinExistence type="predicted"/>
<evidence type="ECO:0000256" key="2">
    <source>
        <dbReference type="ARBA" id="ARBA00004496"/>
    </source>
</evidence>
<feature type="region of interest" description="Disordered" evidence="7">
    <location>
        <begin position="129"/>
        <end position="161"/>
    </location>
</feature>
<keyword evidence="5" id="KW-0539">Nucleus</keyword>
<feature type="coiled-coil region" evidence="6">
    <location>
        <begin position="83"/>
        <end position="117"/>
    </location>
</feature>
<reference evidence="10" key="1">
    <citation type="journal article" date="2014" name="Proc. Natl. Acad. Sci. U.S.A.">
        <title>Extensive sampling of basidiomycete genomes demonstrates inadequacy of the white-rot/brown-rot paradigm for wood decay fungi.</title>
        <authorList>
            <person name="Riley R."/>
            <person name="Salamov A.A."/>
            <person name="Brown D.W."/>
            <person name="Nagy L.G."/>
            <person name="Floudas D."/>
            <person name="Held B.W."/>
            <person name="Levasseur A."/>
            <person name="Lombard V."/>
            <person name="Morin E."/>
            <person name="Otillar R."/>
            <person name="Lindquist E.A."/>
            <person name="Sun H."/>
            <person name="LaButti K.M."/>
            <person name="Schmutz J."/>
            <person name="Jabbour D."/>
            <person name="Luo H."/>
            <person name="Baker S.E."/>
            <person name="Pisabarro A.G."/>
            <person name="Walton J.D."/>
            <person name="Blanchette R.A."/>
            <person name="Henrissat B."/>
            <person name="Martin F."/>
            <person name="Cullen D."/>
            <person name="Hibbett D.S."/>
            <person name="Grigoriev I.V."/>
        </authorList>
    </citation>
    <scope>NUCLEOTIDE SEQUENCE [LARGE SCALE GENOMIC DNA]</scope>
    <source>
        <strain evidence="10">PC15</strain>
    </source>
</reference>
<dbReference type="GO" id="GO:0005681">
    <property type="term" value="C:spliceosomal complex"/>
    <property type="evidence" value="ECO:0007669"/>
    <property type="project" value="TreeGrafter"/>
</dbReference>
<organism evidence="9 10">
    <name type="scientific">Pleurotus ostreatus (strain PC15)</name>
    <name type="common">Oyster mushroom</name>
    <dbReference type="NCBI Taxonomy" id="1137138"/>
    <lineage>
        <taxon>Eukaryota</taxon>
        <taxon>Fungi</taxon>
        <taxon>Dikarya</taxon>
        <taxon>Basidiomycota</taxon>
        <taxon>Agaricomycotina</taxon>
        <taxon>Agaricomycetes</taxon>
        <taxon>Agaricomycetidae</taxon>
        <taxon>Agaricales</taxon>
        <taxon>Pleurotineae</taxon>
        <taxon>Pleurotaceae</taxon>
        <taxon>Pleurotus</taxon>
    </lineage>
</organism>
<accession>A0A067NW21</accession>
<dbReference type="GO" id="GO:0005737">
    <property type="term" value="C:cytoplasm"/>
    <property type="evidence" value="ECO:0007669"/>
    <property type="project" value="UniProtKB-SubCell"/>
</dbReference>
<dbReference type="STRING" id="1137138.A0A067NW21"/>
<keyword evidence="4" id="KW-0143">Chaperone</keyword>
<dbReference type="OrthoDB" id="376357at2759"/>
<protein>
    <recommendedName>
        <fullName evidence="8">J domain-containing protein</fullName>
    </recommendedName>
</protein>